<evidence type="ECO:0000313" key="2">
    <source>
        <dbReference type="EMBL" id="PKU80055.1"/>
    </source>
</evidence>
<protein>
    <submittedName>
        <fullName evidence="2">Uncharacterized protein</fullName>
    </submittedName>
</protein>
<gene>
    <name evidence="2" type="ORF">MA16_Dca027573</name>
</gene>
<evidence type="ECO:0000256" key="1">
    <source>
        <dbReference type="SAM" id="MobiDB-lite"/>
    </source>
</evidence>
<name>A0A2I0WWM3_9ASPA</name>
<dbReference type="EMBL" id="KZ502392">
    <property type="protein sequence ID" value="PKU80055.1"/>
    <property type="molecule type" value="Genomic_DNA"/>
</dbReference>
<proteinExistence type="predicted"/>
<keyword evidence="3" id="KW-1185">Reference proteome</keyword>
<reference evidence="2 3" key="1">
    <citation type="journal article" date="2016" name="Sci. Rep.">
        <title>The Dendrobium catenatum Lindl. genome sequence provides insights into polysaccharide synthase, floral development and adaptive evolution.</title>
        <authorList>
            <person name="Zhang G.Q."/>
            <person name="Xu Q."/>
            <person name="Bian C."/>
            <person name="Tsai W.C."/>
            <person name="Yeh C.M."/>
            <person name="Liu K.W."/>
            <person name="Yoshida K."/>
            <person name="Zhang L.S."/>
            <person name="Chang S.B."/>
            <person name="Chen F."/>
            <person name="Shi Y."/>
            <person name="Su Y.Y."/>
            <person name="Zhang Y.Q."/>
            <person name="Chen L.J."/>
            <person name="Yin Y."/>
            <person name="Lin M."/>
            <person name="Huang H."/>
            <person name="Deng H."/>
            <person name="Wang Z.W."/>
            <person name="Zhu S.L."/>
            <person name="Zhao X."/>
            <person name="Deng C."/>
            <person name="Niu S.C."/>
            <person name="Huang J."/>
            <person name="Wang M."/>
            <person name="Liu G.H."/>
            <person name="Yang H.J."/>
            <person name="Xiao X.J."/>
            <person name="Hsiao Y.Y."/>
            <person name="Wu W.L."/>
            <person name="Chen Y.Y."/>
            <person name="Mitsuda N."/>
            <person name="Ohme-Takagi M."/>
            <person name="Luo Y.B."/>
            <person name="Van de Peer Y."/>
            <person name="Liu Z.J."/>
        </authorList>
    </citation>
    <scope>NUCLEOTIDE SEQUENCE [LARGE SCALE GENOMIC DNA]</scope>
    <source>
        <tissue evidence="2">The whole plant</tissue>
    </source>
</reference>
<dbReference type="Proteomes" id="UP000233837">
    <property type="component" value="Unassembled WGS sequence"/>
</dbReference>
<evidence type="ECO:0000313" key="3">
    <source>
        <dbReference type="Proteomes" id="UP000233837"/>
    </source>
</evidence>
<feature type="compositionally biased region" description="Polar residues" evidence="1">
    <location>
        <begin position="19"/>
        <end position="31"/>
    </location>
</feature>
<accession>A0A2I0WWM3</accession>
<reference evidence="2 3" key="2">
    <citation type="journal article" date="2017" name="Nature">
        <title>The Apostasia genome and the evolution of orchids.</title>
        <authorList>
            <person name="Zhang G.Q."/>
            <person name="Liu K.W."/>
            <person name="Li Z."/>
            <person name="Lohaus R."/>
            <person name="Hsiao Y.Y."/>
            <person name="Niu S.C."/>
            <person name="Wang J.Y."/>
            <person name="Lin Y.C."/>
            <person name="Xu Q."/>
            <person name="Chen L.J."/>
            <person name="Yoshida K."/>
            <person name="Fujiwara S."/>
            <person name="Wang Z.W."/>
            <person name="Zhang Y.Q."/>
            <person name="Mitsuda N."/>
            <person name="Wang M."/>
            <person name="Liu G.H."/>
            <person name="Pecoraro L."/>
            <person name="Huang H.X."/>
            <person name="Xiao X.J."/>
            <person name="Lin M."/>
            <person name="Wu X.Y."/>
            <person name="Wu W.L."/>
            <person name="Chen Y.Y."/>
            <person name="Chang S.B."/>
            <person name="Sakamoto S."/>
            <person name="Ohme-Takagi M."/>
            <person name="Yagi M."/>
            <person name="Zeng S.J."/>
            <person name="Shen C.Y."/>
            <person name="Yeh C.M."/>
            <person name="Luo Y.B."/>
            <person name="Tsai W.C."/>
            <person name="Van de Peer Y."/>
            <person name="Liu Z.J."/>
        </authorList>
    </citation>
    <scope>NUCLEOTIDE SEQUENCE [LARGE SCALE GENOMIC DNA]</scope>
    <source>
        <tissue evidence="2">The whole plant</tissue>
    </source>
</reference>
<sequence>MAAEDRRTTVIGGQGDVRQITSGNGSSSNQSLPVFGDVAAGGFNIGAQEARLKMKNNQGIVINEGGLASLKKNLPDIGKGKGILDSSFKFDNHSMKSANVSWNYGVSVDPK</sequence>
<organism evidence="2 3">
    <name type="scientific">Dendrobium catenatum</name>
    <dbReference type="NCBI Taxonomy" id="906689"/>
    <lineage>
        <taxon>Eukaryota</taxon>
        <taxon>Viridiplantae</taxon>
        <taxon>Streptophyta</taxon>
        <taxon>Embryophyta</taxon>
        <taxon>Tracheophyta</taxon>
        <taxon>Spermatophyta</taxon>
        <taxon>Magnoliopsida</taxon>
        <taxon>Liliopsida</taxon>
        <taxon>Asparagales</taxon>
        <taxon>Orchidaceae</taxon>
        <taxon>Epidendroideae</taxon>
        <taxon>Malaxideae</taxon>
        <taxon>Dendrobiinae</taxon>
        <taxon>Dendrobium</taxon>
    </lineage>
</organism>
<dbReference type="AlphaFoldDB" id="A0A2I0WWM3"/>
<feature type="region of interest" description="Disordered" evidence="1">
    <location>
        <begin position="1"/>
        <end position="31"/>
    </location>
</feature>